<dbReference type="Proteomes" id="UP000516093">
    <property type="component" value="Chromosome"/>
</dbReference>
<accession>A0A7H0GX52</accession>
<dbReference type="KEGG" id="hqi:H9L05_03895"/>
<keyword evidence="2" id="KW-1185">Reference proteome</keyword>
<dbReference type="AlphaFoldDB" id="A0A7H0GX52"/>
<dbReference type="RefSeq" id="WP_187733106.1">
    <property type="nucleotide sequence ID" value="NZ_BMFN01000002.1"/>
</dbReference>
<proteinExistence type="predicted"/>
<evidence type="ECO:0000313" key="2">
    <source>
        <dbReference type="Proteomes" id="UP000516093"/>
    </source>
</evidence>
<name>A0A7H0GX52_9BACT</name>
<evidence type="ECO:0008006" key="3">
    <source>
        <dbReference type="Google" id="ProtNLM"/>
    </source>
</evidence>
<sequence length="142" mass="15315">MRKPYIILLYASVIAAITGCEKEDNPSQECVSSTMLGTTCEGASLLQIDTALPIGSSLYFSGDMGTVIPGPAAVPATYANVVQTFQNLPALRRGEQLFIRLRPATSDEQVERFCTANKVMYSAPQVMVIDSFCTVNKTALVN</sequence>
<organism evidence="1 2">
    <name type="scientific">Hymenobacter qilianensis</name>
    <dbReference type="NCBI Taxonomy" id="1385715"/>
    <lineage>
        <taxon>Bacteria</taxon>
        <taxon>Pseudomonadati</taxon>
        <taxon>Bacteroidota</taxon>
        <taxon>Cytophagia</taxon>
        <taxon>Cytophagales</taxon>
        <taxon>Hymenobacteraceae</taxon>
        <taxon>Hymenobacter</taxon>
    </lineage>
</organism>
<gene>
    <name evidence="1" type="ORF">H9L05_03895</name>
</gene>
<dbReference type="EMBL" id="CP060784">
    <property type="protein sequence ID" value="QNP52868.1"/>
    <property type="molecule type" value="Genomic_DNA"/>
</dbReference>
<evidence type="ECO:0000313" key="1">
    <source>
        <dbReference type="EMBL" id="QNP52868.1"/>
    </source>
</evidence>
<dbReference type="PROSITE" id="PS51257">
    <property type="entry name" value="PROKAR_LIPOPROTEIN"/>
    <property type="match status" value="1"/>
</dbReference>
<protein>
    <recommendedName>
        <fullName evidence="3">Lipoprotein</fullName>
    </recommendedName>
</protein>
<reference evidence="1 2" key="1">
    <citation type="submission" date="2020-08" db="EMBL/GenBank/DDBJ databases">
        <title>Genome sequence of Hymenobacter qilianensis JCM 19763T.</title>
        <authorList>
            <person name="Hyun D.-W."/>
            <person name="Bae J.-W."/>
        </authorList>
    </citation>
    <scope>NUCLEOTIDE SEQUENCE [LARGE SCALE GENOMIC DNA]</scope>
    <source>
        <strain evidence="1 2">JCM 19763</strain>
    </source>
</reference>